<gene>
    <name evidence="1" type="ORF">ENL40_02295</name>
</gene>
<organism evidence="1">
    <name type="scientific">Thermococcus litoralis</name>
    <dbReference type="NCBI Taxonomy" id="2265"/>
    <lineage>
        <taxon>Archaea</taxon>
        <taxon>Methanobacteriati</taxon>
        <taxon>Methanobacteriota</taxon>
        <taxon>Thermococci</taxon>
        <taxon>Thermococcales</taxon>
        <taxon>Thermococcaceae</taxon>
        <taxon>Thermococcus</taxon>
    </lineage>
</organism>
<reference evidence="1" key="1">
    <citation type="journal article" date="2020" name="mSystems">
        <title>Genome- and Community-Level Interaction Insights into Carbon Utilization and Element Cycling Functions of Hydrothermarchaeota in Hydrothermal Sediment.</title>
        <authorList>
            <person name="Zhou Z."/>
            <person name="Liu Y."/>
            <person name="Xu W."/>
            <person name="Pan J."/>
            <person name="Luo Z.H."/>
            <person name="Li M."/>
        </authorList>
    </citation>
    <scope>NUCLEOTIDE SEQUENCE [LARGE SCALE GENOMIC DNA]</scope>
    <source>
        <strain evidence="1">HyVt-93</strain>
    </source>
</reference>
<dbReference type="EMBL" id="DRTU01000097">
    <property type="protein sequence ID" value="HHI00300.1"/>
    <property type="molecule type" value="Genomic_DNA"/>
</dbReference>
<evidence type="ECO:0000313" key="1">
    <source>
        <dbReference type="EMBL" id="HHI00300.1"/>
    </source>
</evidence>
<dbReference type="Proteomes" id="UP000886217">
    <property type="component" value="Unassembled WGS sequence"/>
</dbReference>
<feature type="non-terminal residue" evidence="1">
    <location>
        <position position="152"/>
    </location>
</feature>
<accession>A0A7C5JY56</accession>
<sequence length="152" mass="17239">MGGLRSLLHYFPSSKSEKPKRCAYSVVSAPSLAETSKVLEKRFLSLGIRPVRLIDPECYTLESLADSLYGSEHIGILEVKGELNRMFYLFPERIELEDALEFDVFTPEGLNYLLKLICKGKIDPKKHKRFSMTAFLISLSSGFITSLLFEPK</sequence>
<name>A0A7C5JY56_THELI</name>
<dbReference type="AlphaFoldDB" id="A0A7C5JY56"/>
<protein>
    <submittedName>
        <fullName evidence="1">Uncharacterized protein</fullName>
    </submittedName>
</protein>
<comment type="caution">
    <text evidence="1">The sequence shown here is derived from an EMBL/GenBank/DDBJ whole genome shotgun (WGS) entry which is preliminary data.</text>
</comment>
<proteinExistence type="predicted"/>